<dbReference type="EMBL" id="KV744806">
    <property type="protein sequence ID" value="OCK86354.1"/>
    <property type="molecule type" value="Genomic_DNA"/>
</dbReference>
<dbReference type="AlphaFoldDB" id="A0A8E2JKZ4"/>
<accession>A0A8E2JKZ4</accession>
<gene>
    <name evidence="1" type="ORF">K432DRAFT_387882</name>
</gene>
<sequence length="130" mass="13727">MTVGYWMNRRSPSYPGLATSWDPQIARASTKGKQAALALKRLKGIRPTNGTVALHVNSHASSGLWLLDLVPIGTPQALGQTPASAAIGSRVIIGAIPTVALVAEAEASIEPFSTWKNAHIPFGHYDEGSL</sequence>
<name>A0A8E2JKZ4_9PEZI</name>
<organism evidence="1 2">
    <name type="scientific">Lepidopterella palustris CBS 459.81</name>
    <dbReference type="NCBI Taxonomy" id="1314670"/>
    <lineage>
        <taxon>Eukaryota</taxon>
        <taxon>Fungi</taxon>
        <taxon>Dikarya</taxon>
        <taxon>Ascomycota</taxon>
        <taxon>Pezizomycotina</taxon>
        <taxon>Dothideomycetes</taxon>
        <taxon>Pleosporomycetidae</taxon>
        <taxon>Mytilinidiales</taxon>
        <taxon>Argynnaceae</taxon>
        <taxon>Lepidopterella</taxon>
    </lineage>
</organism>
<dbReference type="Proteomes" id="UP000250266">
    <property type="component" value="Unassembled WGS sequence"/>
</dbReference>
<protein>
    <submittedName>
        <fullName evidence="1">Uncharacterized protein</fullName>
    </submittedName>
</protein>
<dbReference type="OrthoDB" id="5245605at2759"/>
<reference evidence="1 2" key="1">
    <citation type="journal article" date="2016" name="Nat. Commun.">
        <title>Ectomycorrhizal ecology is imprinted in the genome of the dominant symbiotic fungus Cenococcum geophilum.</title>
        <authorList>
            <consortium name="DOE Joint Genome Institute"/>
            <person name="Peter M."/>
            <person name="Kohler A."/>
            <person name="Ohm R.A."/>
            <person name="Kuo A."/>
            <person name="Krutzmann J."/>
            <person name="Morin E."/>
            <person name="Arend M."/>
            <person name="Barry K.W."/>
            <person name="Binder M."/>
            <person name="Choi C."/>
            <person name="Clum A."/>
            <person name="Copeland A."/>
            <person name="Grisel N."/>
            <person name="Haridas S."/>
            <person name="Kipfer T."/>
            <person name="LaButti K."/>
            <person name="Lindquist E."/>
            <person name="Lipzen A."/>
            <person name="Maire R."/>
            <person name="Meier B."/>
            <person name="Mihaltcheva S."/>
            <person name="Molinier V."/>
            <person name="Murat C."/>
            <person name="Poggeler S."/>
            <person name="Quandt C.A."/>
            <person name="Sperisen C."/>
            <person name="Tritt A."/>
            <person name="Tisserant E."/>
            <person name="Crous P.W."/>
            <person name="Henrissat B."/>
            <person name="Nehls U."/>
            <person name="Egli S."/>
            <person name="Spatafora J.W."/>
            <person name="Grigoriev I.V."/>
            <person name="Martin F.M."/>
        </authorList>
    </citation>
    <scope>NUCLEOTIDE SEQUENCE [LARGE SCALE GENOMIC DNA]</scope>
    <source>
        <strain evidence="1 2">CBS 459.81</strain>
    </source>
</reference>
<keyword evidence="2" id="KW-1185">Reference proteome</keyword>
<evidence type="ECO:0000313" key="1">
    <source>
        <dbReference type="EMBL" id="OCK86354.1"/>
    </source>
</evidence>
<proteinExistence type="predicted"/>
<evidence type="ECO:0000313" key="2">
    <source>
        <dbReference type="Proteomes" id="UP000250266"/>
    </source>
</evidence>